<evidence type="ECO:0000313" key="3">
    <source>
        <dbReference type="Proteomes" id="UP000199079"/>
    </source>
</evidence>
<dbReference type="AlphaFoldDB" id="A0A1H3G527"/>
<accession>A0A1H3G527</accession>
<evidence type="ECO:0000256" key="1">
    <source>
        <dbReference type="SAM" id="MobiDB-lite"/>
    </source>
</evidence>
<reference evidence="3" key="1">
    <citation type="submission" date="2016-10" db="EMBL/GenBank/DDBJ databases">
        <authorList>
            <person name="Varghese N."/>
            <person name="Submissions S."/>
        </authorList>
    </citation>
    <scope>NUCLEOTIDE SEQUENCE [LARGE SCALE GENOMIC DNA]</scope>
    <source>
        <strain evidence="3">DC30,IBRC 10041,KCTC 4046</strain>
    </source>
</reference>
<protein>
    <submittedName>
        <fullName evidence="2">Uncharacterized protein</fullName>
    </submittedName>
</protein>
<name>A0A1H3G527_9EURY</name>
<dbReference type="OrthoDB" id="157493at2157"/>
<evidence type="ECO:0000313" key="2">
    <source>
        <dbReference type="EMBL" id="SDX98433.1"/>
    </source>
</evidence>
<dbReference type="Pfam" id="PF23954">
    <property type="entry name" value="DUF7283"/>
    <property type="match status" value="1"/>
</dbReference>
<dbReference type="GeneID" id="43838895"/>
<dbReference type="RefSeq" id="WP_021073169.1">
    <property type="nucleotide sequence ID" value="NZ_FNPC01000002.1"/>
</dbReference>
<feature type="region of interest" description="Disordered" evidence="1">
    <location>
        <begin position="71"/>
        <end position="98"/>
    </location>
</feature>
<gene>
    <name evidence="2" type="ORF">SAMN05216564_102343</name>
</gene>
<dbReference type="InterPro" id="IPR055707">
    <property type="entry name" value="DUF7283"/>
</dbReference>
<dbReference type="Proteomes" id="UP000199079">
    <property type="component" value="Unassembled WGS sequence"/>
</dbReference>
<proteinExistence type="predicted"/>
<keyword evidence="3" id="KW-1185">Reference proteome</keyword>
<dbReference type="EMBL" id="FNPC01000002">
    <property type="protein sequence ID" value="SDX98433.1"/>
    <property type="molecule type" value="Genomic_DNA"/>
</dbReference>
<organism evidence="2 3">
    <name type="scientific">Halopenitus persicus</name>
    <dbReference type="NCBI Taxonomy" id="1048396"/>
    <lineage>
        <taxon>Archaea</taxon>
        <taxon>Methanobacteriati</taxon>
        <taxon>Methanobacteriota</taxon>
        <taxon>Stenosarchaea group</taxon>
        <taxon>Halobacteria</taxon>
        <taxon>Halobacteriales</taxon>
        <taxon>Haloferacaceae</taxon>
        <taxon>Halopenitus</taxon>
    </lineage>
</organism>
<sequence>MIDAPIETWYTWLGIAAVSVLTLGTAAGIPSGPTPDANGVADTIDRVAADELPATAEHGLAADRIRLSPTRVSLRGPGGSTTAPLRFGPVTPATNAGSDDRLRRVLSGEPPDRVFDSPEALDRAAVESRGRYRRNPRWERAPNRLRIRSIRWEGTRVTLVG</sequence>